<dbReference type="Pfam" id="PF05360">
    <property type="entry name" value="YiaAB"/>
    <property type="match status" value="1"/>
</dbReference>
<proteinExistence type="predicted"/>
<dbReference type="AlphaFoldDB" id="A0A318K5X4"/>
<evidence type="ECO:0000259" key="2">
    <source>
        <dbReference type="Pfam" id="PF05360"/>
    </source>
</evidence>
<keyword evidence="1" id="KW-0812">Transmembrane</keyword>
<feature type="transmembrane region" description="Helical" evidence="1">
    <location>
        <begin position="44"/>
        <end position="64"/>
    </location>
</feature>
<evidence type="ECO:0000313" key="4">
    <source>
        <dbReference type="Proteomes" id="UP000247569"/>
    </source>
</evidence>
<organism evidence="3 4">
    <name type="scientific">Nocardia tenerifensis</name>
    <dbReference type="NCBI Taxonomy" id="228006"/>
    <lineage>
        <taxon>Bacteria</taxon>
        <taxon>Bacillati</taxon>
        <taxon>Actinomycetota</taxon>
        <taxon>Actinomycetes</taxon>
        <taxon>Mycobacteriales</taxon>
        <taxon>Nocardiaceae</taxon>
        <taxon>Nocardia</taxon>
    </lineage>
</organism>
<dbReference type="OrthoDB" id="3296350at2"/>
<accession>A0A318K5X4</accession>
<feature type="domain" description="YiaAB two helix" evidence="2">
    <location>
        <begin position="14"/>
        <end position="66"/>
    </location>
</feature>
<protein>
    <recommendedName>
        <fullName evidence="2">YiaAB two helix domain-containing protein</fullName>
    </recommendedName>
</protein>
<evidence type="ECO:0000256" key="1">
    <source>
        <dbReference type="SAM" id="Phobius"/>
    </source>
</evidence>
<gene>
    <name evidence="3" type="ORF">DFR70_103615</name>
</gene>
<keyword evidence="1" id="KW-0472">Membrane</keyword>
<dbReference type="RefSeq" id="WP_040730756.1">
    <property type="nucleotide sequence ID" value="NZ_QJKF01000003.1"/>
</dbReference>
<dbReference type="GO" id="GO:0005886">
    <property type="term" value="C:plasma membrane"/>
    <property type="evidence" value="ECO:0007669"/>
    <property type="project" value="TreeGrafter"/>
</dbReference>
<dbReference type="EMBL" id="QJKF01000003">
    <property type="protein sequence ID" value="PXX66860.1"/>
    <property type="molecule type" value="Genomic_DNA"/>
</dbReference>
<dbReference type="PANTHER" id="PTHR37290">
    <property type="entry name" value="INNER MEMBRANE PROTEIN YIAA-RELATED"/>
    <property type="match status" value="1"/>
</dbReference>
<dbReference type="Proteomes" id="UP000247569">
    <property type="component" value="Unassembled WGS sequence"/>
</dbReference>
<feature type="transmembrane region" description="Helical" evidence="1">
    <location>
        <begin position="12"/>
        <end position="38"/>
    </location>
</feature>
<name>A0A318K5X4_9NOCA</name>
<sequence>MSTPNAQPRSTSAFIAQAAIAFGVSFLGVGVGVCYLPLDMWQRGFLAMSLLFLVTSTFTLAKVVRDQHEAATVHGRIDQARLEKLLAEHDPFNTVS</sequence>
<comment type="caution">
    <text evidence="3">The sequence shown here is derived from an EMBL/GenBank/DDBJ whole genome shotgun (WGS) entry which is preliminary data.</text>
</comment>
<dbReference type="GO" id="GO:0006974">
    <property type="term" value="P:DNA damage response"/>
    <property type="evidence" value="ECO:0007669"/>
    <property type="project" value="TreeGrafter"/>
</dbReference>
<keyword evidence="4" id="KW-1185">Reference proteome</keyword>
<reference evidence="3 4" key="1">
    <citation type="submission" date="2018-05" db="EMBL/GenBank/DDBJ databases">
        <title>Genomic Encyclopedia of Type Strains, Phase IV (KMG-IV): sequencing the most valuable type-strain genomes for metagenomic binning, comparative biology and taxonomic classification.</title>
        <authorList>
            <person name="Goeker M."/>
        </authorList>
    </citation>
    <scope>NUCLEOTIDE SEQUENCE [LARGE SCALE GENOMIC DNA]</scope>
    <source>
        <strain evidence="3 4">DSM 44704</strain>
    </source>
</reference>
<keyword evidence="1" id="KW-1133">Transmembrane helix</keyword>
<evidence type="ECO:0000313" key="3">
    <source>
        <dbReference type="EMBL" id="PXX66860.1"/>
    </source>
</evidence>
<dbReference type="InterPro" id="IPR038972">
    <property type="entry name" value="YiaA-like"/>
</dbReference>
<dbReference type="InterPro" id="IPR008024">
    <property type="entry name" value="YiaAB"/>
</dbReference>
<dbReference type="PANTHER" id="PTHR37290:SF1">
    <property type="entry name" value="INNER MEMBRANE PROTEIN YIAA"/>
    <property type="match status" value="1"/>
</dbReference>